<evidence type="ECO:0000256" key="1">
    <source>
        <dbReference type="SAM" id="Coils"/>
    </source>
</evidence>
<proteinExistence type="predicted"/>
<organism evidence="2 3">
    <name type="scientific">Ambispora leptoticha</name>
    <dbReference type="NCBI Taxonomy" id="144679"/>
    <lineage>
        <taxon>Eukaryota</taxon>
        <taxon>Fungi</taxon>
        <taxon>Fungi incertae sedis</taxon>
        <taxon>Mucoromycota</taxon>
        <taxon>Glomeromycotina</taxon>
        <taxon>Glomeromycetes</taxon>
        <taxon>Archaeosporales</taxon>
        <taxon>Ambisporaceae</taxon>
        <taxon>Ambispora</taxon>
    </lineage>
</organism>
<dbReference type="EMBL" id="CAJVPS010004031">
    <property type="protein sequence ID" value="CAG8598166.1"/>
    <property type="molecule type" value="Genomic_DNA"/>
</dbReference>
<gene>
    <name evidence="2" type="ORF">ALEPTO_LOCUS8017</name>
</gene>
<comment type="caution">
    <text evidence="2">The sequence shown here is derived from an EMBL/GenBank/DDBJ whole genome shotgun (WGS) entry which is preliminary data.</text>
</comment>
<dbReference type="InterPro" id="IPR012677">
    <property type="entry name" value="Nucleotide-bd_a/b_plait_sf"/>
</dbReference>
<reference evidence="2" key="1">
    <citation type="submission" date="2021-06" db="EMBL/GenBank/DDBJ databases">
        <authorList>
            <person name="Kallberg Y."/>
            <person name="Tangrot J."/>
            <person name="Rosling A."/>
        </authorList>
    </citation>
    <scope>NUCLEOTIDE SEQUENCE</scope>
    <source>
        <strain evidence="2">FL130A</strain>
    </source>
</reference>
<dbReference type="InterPro" id="IPR035979">
    <property type="entry name" value="RBD_domain_sf"/>
</dbReference>
<evidence type="ECO:0000313" key="2">
    <source>
        <dbReference type="EMBL" id="CAG8598166.1"/>
    </source>
</evidence>
<dbReference type="GO" id="GO:0003676">
    <property type="term" value="F:nucleic acid binding"/>
    <property type="evidence" value="ECO:0007669"/>
    <property type="project" value="InterPro"/>
</dbReference>
<dbReference type="Proteomes" id="UP000789508">
    <property type="component" value="Unassembled WGS sequence"/>
</dbReference>
<evidence type="ECO:0000313" key="3">
    <source>
        <dbReference type="Proteomes" id="UP000789508"/>
    </source>
</evidence>
<name>A0A9N9CFL4_9GLOM</name>
<dbReference type="SUPFAM" id="SSF54928">
    <property type="entry name" value="RNA-binding domain, RBD"/>
    <property type="match status" value="1"/>
</dbReference>
<keyword evidence="1" id="KW-0175">Coiled coil</keyword>
<keyword evidence="3" id="KW-1185">Reference proteome</keyword>
<protein>
    <submittedName>
        <fullName evidence="2">6648_t:CDS:1</fullName>
    </submittedName>
</protein>
<accession>A0A9N9CFL4</accession>
<dbReference type="Gene3D" id="3.30.70.330">
    <property type="match status" value="1"/>
</dbReference>
<dbReference type="AlphaFoldDB" id="A0A9N9CFL4"/>
<sequence length="172" mass="20174">MDKSCGCDDDDLNNLYRSKNHTIKLRDQKIQELEFQIQQTRKELKKTIDETNYVRKKIEESQLDTEDGQLNTSLGIISNVSDRVKGVDQKMLPRRIFFGMDQIIDQRKLEHEIEKYFGPVEKLSILSTKMSGFITFESPTSYFNAINAERVRIEGIRVYFSKVKNPIHCEDF</sequence>
<feature type="coiled-coil region" evidence="1">
    <location>
        <begin position="23"/>
        <end position="50"/>
    </location>
</feature>